<dbReference type="PANTHER" id="PTHR34597:SF1">
    <property type="entry name" value="HEME_HEMOPEXIN TRANSPORTER PROTEIN HUXB"/>
    <property type="match status" value="1"/>
</dbReference>
<evidence type="ECO:0000256" key="5">
    <source>
        <dbReference type="SAM" id="SignalP"/>
    </source>
</evidence>
<keyword evidence="3" id="KW-0998">Cell outer membrane</keyword>
<evidence type="ECO:0000259" key="6">
    <source>
        <dbReference type="Pfam" id="PF03865"/>
    </source>
</evidence>
<gene>
    <name evidence="8" type="ORF">AMJAP_0659</name>
</gene>
<dbReference type="Pfam" id="PF03865">
    <property type="entry name" value="ShlB"/>
    <property type="match status" value="1"/>
</dbReference>
<evidence type="ECO:0000313" key="8">
    <source>
        <dbReference type="EMBL" id="BBB25258.1"/>
    </source>
</evidence>
<accession>A0A7R6PKN4</accession>
<name>A0A7R6PKN4_9GAMM</name>
<dbReference type="OrthoDB" id="572300at2"/>
<dbReference type="Proteomes" id="UP000595663">
    <property type="component" value="Chromosome"/>
</dbReference>
<dbReference type="EMBL" id="AP014545">
    <property type="protein sequence ID" value="BBB25258.1"/>
    <property type="molecule type" value="Genomic_DNA"/>
</dbReference>
<dbReference type="PANTHER" id="PTHR34597">
    <property type="entry name" value="SLR1661 PROTEIN"/>
    <property type="match status" value="1"/>
</dbReference>
<proteinExistence type="predicted"/>
<keyword evidence="1" id="KW-1134">Transmembrane beta strand</keyword>
<dbReference type="GO" id="GO:0046819">
    <property type="term" value="P:protein secretion by the type V secretion system"/>
    <property type="evidence" value="ECO:0007669"/>
    <property type="project" value="TreeGrafter"/>
</dbReference>
<feature type="chain" id="PRO_5032342188" evidence="5">
    <location>
        <begin position="30"/>
        <end position="597"/>
    </location>
</feature>
<sequence>MIKTKGLKTLFSGMVTGVAVGVLTCSVSAAPVLPDAATTGGSSPRELNKSLQQPKELDLTIPPRKERPVDLEAGPQFDVNLLNLYLLIPSQKSKKLVDDEVVVNMLMDAMVKYKARFTLGRLQQLADQVTNYYRSQGYVLATSYVPAQDVVDNTVELHLLMGELGSVEVSGESSFDAELITRVFADQIGKPLEKSEIESALLTVLDYPGLDISGVLEPGDAVGLTQMVININSEDRVSGDIYLDNKGSQYSGEERLGLDLYVNNPLGLADKLALNFILQNKPDVEGDYSVDNAKYAGVTYDFSPVDSDYIVSLHLHKSDYEVGRDLAAFAFAGESTQWKVGLRKQLVRSRTKNSYVEAELIHDQVKNTQASIESNVDDLTALAVRYGFDFSDNLFGGGFTRGAFAAEHGFADVLGAMGNNDANASRSSSEGPAPAEFNLVEFDIARYQRLSDNNALIFKFNGQYSADPLFSVKQFGLGGFDSVRGYPSGEYLADKGFYTGIELISNAPGFSDKPAFNDRSWGELLQLMLFVDYAHGYKNLPLITEESQLELSSVGIGLRLTPAESFTATLTAAKPLGDRAASNNRDTQLYGELNYLF</sequence>
<dbReference type="InterPro" id="IPR005565">
    <property type="entry name" value="Hemolysn_activator_HlyB_C"/>
</dbReference>
<evidence type="ECO:0000313" key="9">
    <source>
        <dbReference type="Proteomes" id="UP000595663"/>
    </source>
</evidence>
<dbReference type="KEGG" id="ajp:AMJAP_0659"/>
<dbReference type="InterPro" id="IPR013686">
    <property type="entry name" value="Polypept-transport_assoc_ShlB"/>
</dbReference>
<keyword evidence="9" id="KW-1185">Reference proteome</keyword>
<evidence type="ECO:0000256" key="4">
    <source>
        <dbReference type="SAM" id="MobiDB-lite"/>
    </source>
</evidence>
<dbReference type="GO" id="GO:0098046">
    <property type="term" value="C:type V protein secretion system complex"/>
    <property type="evidence" value="ECO:0007669"/>
    <property type="project" value="TreeGrafter"/>
</dbReference>
<keyword evidence="5" id="KW-0732">Signal</keyword>
<keyword evidence="1" id="KW-0472">Membrane</keyword>
<organism evidence="8 9">
    <name type="scientific">Amphritea japonica ATCC BAA-1530</name>
    <dbReference type="NCBI Taxonomy" id="1278309"/>
    <lineage>
        <taxon>Bacteria</taxon>
        <taxon>Pseudomonadati</taxon>
        <taxon>Pseudomonadota</taxon>
        <taxon>Gammaproteobacteria</taxon>
        <taxon>Oceanospirillales</taxon>
        <taxon>Oceanospirillaceae</taxon>
        <taxon>Amphritea</taxon>
    </lineage>
</organism>
<feature type="domain" description="Haemolysin activator HlyB C-terminal" evidence="6">
    <location>
        <begin position="224"/>
        <end position="506"/>
    </location>
</feature>
<feature type="domain" description="Polypeptide-transport-associated ShlB-type" evidence="7">
    <location>
        <begin position="117"/>
        <end position="162"/>
    </location>
</feature>
<evidence type="ECO:0000259" key="7">
    <source>
        <dbReference type="Pfam" id="PF08479"/>
    </source>
</evidence>
<feature type="region of interest" description="Disordered" evidence="4">
    <location>
        <begin position="35"/>
        <end position="56"/>
    </location>
</feature>
<dbReference type="AlphaFoldDB" id="A0A7R6PKN4"/>
<dbReference type="InterPro" id="IPR051544">
    <property type="entry name" value="TPS_OM_transporter"/>
</dbReference>
<keyword evidence="2" id="KW-0812">Transmembrane</keyword>
<dbReference type="GO" id="GO:0008320">
    <property type="term" value="F:protein transmembrane transporter activity"/>
    <property type="evidence" value="ECO:0007669"/>
    <property type="project" value="TreeGrafter"/>
</dbReference>
<dbReference type="Pfam" id="PF08479">
    <property type="entry name" value="POTRA_2"/>
    <property type="match status" value="1"/>
</dbReference>
<protein>
    <submittedName>
        <fullName evidence="8">Hemolysin activator protein</fullName>
    </submittedName>
</protein>
<reference evidence="8 9" key="1">
    <citation type="journal article" date="2008" name="Int. J. Syst. Evol. Microbiol.">
        <title>Amphritea japonica sp. nov. and Amphritea balenae sp. nov., isolated from the sediment adjacent to sperm whale carcasses off Kagoshima, Japan.</title>
        <authorList>
            <person name="Miyazaki M."/>
            <person name="Nogi Y."/>
            <person name="Fujiwara Y."/>
            <person name="Kawato M."/>
            <person name="Nagahama T."/>
            <person name="Kubokawa K."/>
            <person name="Horikoshi K."/>
        </authorList>
    </citation>
    <scope>NUCLEOTIDE SEQUENCE [LARGE SCALE GENOMIC DNA]</scope>
    <source>
        <strain evidence="8 9">ATCC BAA-1530</strain>
    </source>
</reference>
<dbReference type="RefSeq" id="WP_019622888.1">
    <property type="nucleotide sequence ID" value="NZ_AP014545.1"/>
</dbReference>
<feature type="signal peptide" evidence="5">
    <location>
        <begin position="1"/>
        <end position="29"/>
    </location>
</feature>
<dbReference type="Gene3D" id="3.10.20.310">
    <property type="entry name" value="membrane protein fhac"/>
    <property type="match status" value="1"/>
</dbReference>
<dbReference type="Gene3D" id="2.40.160.50">
    <property type="entry name" value="membrane protein fhac: a member of the omp85/tpsb transporter family"/>
    <property type="match status" value="1"/>
</dbReference>
<evidence type="ECO:0000256" key="1">
    <source>
        <dbReference type="ARBA" id="ARBA00022452"/>
    </source>
</evidence>
<evidence type="ECO:0000256" key="2">
    <source>
        <dbReference type="ARBA" id="ARBA00022692"/>
    </source>
</evidence>
<evidence type="ECO:0000256" key="3">
    <source>
        <dbReference type="ARBA" id="ARBA00023237"/>
    </source>
</evidence>